<evidence type="ECO:0000313" key="2">
    <source>
        <dbReference type="Proteomes" id="UP000267250"/>
    </source>
</evidence>
<organism evidence="1 2">
    <name type="scientific">Anoxybacter fermentans</name>
    <dbReference type="NCBI Taxonomy" id="1323375"/>
    <lineage>
        <taxon>Bacteria</taxon>
        <taxon>Bacillati</taxon>
        <taxon>Bacillota</taxon>
        <taxon>Clostridia</taxon>
        <taxon>Halanaerobiales</taxon>
        <taxon>Anoxybacter</taxon>
    </lineage>
</organism>
<sequence length="330" mass="38405">MRKFFFLLLLVILLNDIGKTAELTGRFLYNGEPVSGLSVFAISDGNELTGFEPRSITDSKGVYYFSDLEEGTYILRTFGEHSNTYYCTLKEFWGSSTDVLELKKDVRYRLNDLNLYKKFEVIAPFNGQVLSKSAPIFKWESFLEADHFKLQIYDVDGNMIYESPNLYSTEFQGPVLDEGIYSWQVNAYNHKNQKIAMTPFSKRRRLFTIGNPGVEPILLSVAIGPDLKNGELTEQRDIFLTDEEKVVVLLKWGHIEGKHTLVYKFFAPNGEKYHELPYILKSGQKYSYVWLDIRYHRMEELKGIWRLEVWVDGKNIRNLNFTIKRGDKSD</sequence>
<name>A0A3Q9HS66_9FIRM</name>
<evidence type="ECO:0000313" key="1">
    <source>
        <dbReference type="EMBL" id="AZR74117.1"/>
    </source>
</evidence>
<proteinExistence type="predicted"/>
<dbReference type="AlphaFoldDB" id="A0A3Q9HS66"/>
<dbReference type="Proteomes" id="UP000267250">
    <property type="component" value="Chromosome"/>
</dbReference>
<dbReference type="InterPro" id="IPR013783">
    <property type="entry name" value="Ig-like_fold"/>
</dbReference>
<protein>
    <recommendedName>
        <fullName evidence="3">Carboxypeptidase regulatory-like domain-containing protein</fullName>
    </recommendedName>
</protein>
<dbReference type="OrthoDB" id="1625474at2"/>
<gene>
    <name evidence="1" type="ORF">BBF96_12335</name>
</gene>
<keyword evidence="2" id="KW-1185">Reference proteome</keyword>
<accession>A0A3Q9HS66</accession>
<dbReference type="SUPFAM" id="SSF49478">
    <property type="entry name" value="Cna protein B-type domain"/>
    <property type="match status" value="1"/>
</dbReference>
<dbReference type="Gene3D" id="2.60.40.10">
    <property type="entry name" value="Immunoglobulins"/>
    <property type="match status" value="1"/>
</dbReference>
<dbReference type="EMBL" id="CP016379">
    <property type="protein sequence ID" value="AZR74117.1"/>
    <property type="molecule type" value="Genomic_DNA"/>
</dbReference>
<evidence type="ECO:0008006" key="3">
    <source>
        <dbReference type="Google" id="ProtNLM"/>
    </source>
</evidence>
<reference evidence="1 2" key="1">
    <citation type="submission" date="2016-07" db="EMBL/GenBank/DDBJ databases">
        <title>Genome and transcriptome analysis of iron-reducing fermentative bacteria Anoxybacter fermentans.</title>
        <authorList>
            <person name="Zeng X."/>
            <person name="Shao Z."/>
        </authorList>
    </citation>
    <scope>NUCLEOTIDE SEQUENCE [LARGE SCALE GENOMIC DNA]</scope>
    <source>
        <strain evidence="1 2">DY22613</strain>
    </source>
</reference>
<dbReference type="RefSeq" id="WP_127017467.1">
    <property type="nucleotide sequence ID" value="NZ_CP016379.1"/>
</dbReference>
<dbReference type="KEGG" id="aft:BBF96_12335"/>